<evidence type="ECO:0000313" key="2">
    <source>
        <dbReference type="Proteomes" id="UP000886805"/>
    </source>
</evidence>
<name>A0A9D1X5Z5_9FIRM</name>
<gene>
    <name evidence="1" type="ORF">H9849_09240</name>
</gene>
<dbReference type="Proteomes" id="UP000886805">
    <property type="component" value="Unassembled WGS sequence"/>
</dbReference>
<dbReference type="InterPro" id="IPR026906">
    <property type="entry name" value="LRR_5"/>
</dbReference>
<dbReference type="EMBL" id="DXEQ01000278">
    <property type="protein sequence ID" value="HIX73191.1"/>
    <property type="molecule type" value="Genomic_DNA"/>
</dbReference>
<reference evidence="1" key="2">
    <citation type="submission" date="2021-04" db="EMBL/GenBank/DDBJ databases">
        <authorList>
            <person name="Gilroy R."/>
        </authorList>
    </citation>
    <scope>NUCLEOTIDE SEQUENCE</scope>
    <source>
        <strain evidence="1">ChiSxjej3B15-1167</strain>
    </source>
</reference>
<sequence>MTDMTNDFYSQKLDILWEPAGDGARVLRVYGEQPVLSLPESIDGRPVTEIGPYCFSRSEPKLPETYFHHYIDSRSVEQLSSLSGNVLEMVRLPDTVTTLHNAAFYNCRSLHTLSVSTGIRSIGSDEFMNCTSLRRLVMRCTDTEAEGLPLLLERFADDLLVQFIPETHPANDWEPQTVSAALFFPEYYEWLDEISPAHIFSRSIHGEGFRMRKCFENGRIHYEKYDLCFENARKVESDETLCRIAITRLRWPNGLKEDMRRQYETALTERLFTAVNLAVKSRDLELLLFLCSFFSAGDYTQAIASCVEADWGEGSARLMEEKHQSGSFAEKKFSFDDF</sequence>
<evidence type="ECO:0000313" key="1">
    <source>
        <dbReference type="EMBL" id="HIX73191.1"/>
    </source>
</evidence>
<reference evidence="1" key="1">
    <citation type="journal article" date="2021" name="PeerJ">
        <title>Extensive microbial diversity within the chicken gut microbiome revealed by metagenomics and culture.</title>
        <authorList>
            <person name="Gilroy R."/>
            <person name="Ravi A."/>
            <person name="Getino M."/>
            <person name="Pursley I."/>
            <person name="Horton D.L."/>
            <person name="Alikhan N.F."/>
            <person name="Baker D."/>
            <person name="Gharbi K."/>
            <person name="Hall N."/>
            <person name="Watson M."/>
            <person name="Adriaenssens E.M."/>
            <person name="Foster-Nyarko E."/>
            <person name="Jarju S."/>
            <person name="Secka A."/>
            <person name="Antonio M."/>
            <person name="Oren A."/>
            <person name="Chaudhuri R.R."/>
            <person name="La Ragione R."/>
            <person name="Hildebrand F."/>
            <person name="Pallen M.J."/>
        </authorList>
    </citation>
    <scope>NUCLEOTIDE SEQUENCE</scope>
    <source>
        <strain evidence="1">ChiSxjej3B15-1167</strain>
    </source>
</reference>
<organism evidence="1 2">
    <name type="scientific">Candidatus Anaerobutyricum stercoripullorum</name>
    <dbReference type="NCBI Taxonomy" id="2838456"/>
    <lineage>
        <taxon>Bacteria</taxon>
        <taxon>Bacillati</taxon>
        <taxon>Bacillota</taxon>
        <taxon>Clostridia</taxon>
        <taxon>Lachnospirales</taxon>
        <taxon>Lachnospiraceae</taxon>
        <taxon>Anaerobutyricum</taxon>
    </lineage>
</organism>
<accession>A0A9D1X5Z5</accession>
<dbReference type="InterPro" id="IPR032675">
    <property type="entry name" value="LRR_dom_sf"/>
</dbReference>
<dbReference type="Gene3D" id="3.80.10.10">
    <property type="entry name" value="Ribonuclease Inhibitor"/>
    <property type="match status" value="1"/>
</dbReference>
<proteinExistence type="predicted"/>
<comment type="caution">
    <text evidence="1">The sequence shown here is derived from an EMBL/GenBank/DDBJ whole genome shotgun (WGS) entry which is preliminary data.</text>
</comment>
<protein>
    <submittedName>
        <fullName evidence="1">Leucine-rich repeat domain-containing protein</fullName>
    </submittedName>
</protein>
<dbReference type="Pfam" id="PF13306">
    <property type="entry name" value="LRR_5"/>
    <property type="match status" value="1"/>
</dbReference>
<dbReference type="AlphaFoldDB" id="A0A9D1X5Z5"/>
<dbReference type="SUPFAM" id="SSF52058">
    <property type="entry name" value="L domain-like"/>
    <property type="match status" value="1"/>
</dbReference>